<dbReference type="InterPro" id="IPR023561">
    <property type="entry name" value="Carbonic_anhydrase_a-class"/>
</dbReference>
<feature type="region of interest" description="Disordered" evidence="2">
    <location>
        <begin position="1"/>
        <end position="39"/>
    </location>
</feature>
<dbReference type="GO" id="GO:0008270">
    <property type="term" value="F:zinc ion binding"/>
    <property type="evidence" value="ECO:0007669"/>
    <property type="project" value="InterPro"/>
</dbReference>
<feature type="domain" description="Alpha-carbonic anhydrase" evidence="3">
    <location>
        <begin position="40"/>
        <end position="237"/>
    </location>
</feature>
<reference evidence="4 5" key="1">
    <citation type="submission" date="2013-12" db="EMBL/GenBank/DDBJ databases">
        <title>Draft genome of the parsitic nematode Ancylostoma duodenale.</title>
        <authorList>
            <person name="Mitreva M."/>
        </authorList>
    </citation>
    <scope>NUCLEOTIDE SEQUENCE [LARGE SCALE GENOMIC DNA]</scope>
    <source>
        <strain evidence="4 5">Zhejiang</strain>
    </source>
</reference>
<dbReference type="GO" id="GO:0004089">
    <property type="term" value="F:carbonate dehydratase activity"/>
    <property type="evidence" value="ECO:0007669"/>
    <property type="project" value="InterPro"/>
</dbReference>
<organism evidence="4 5">
    <name type="scientific">Ancylostoma duodenale</name>
    <dbReference type="NCBI Taxonomy" id="51022"/>
    <lineage>
        <taxon>Eukaryota</taxon>
        <taxon>Metazoa</taxon>
        <taxon>Ecdysozoa</taxon>
        <taxon>Nematoda</taxon>
        <taxon>Chromadorea</taxon>
        <taxon>Rhabditida</taxon>
        <taxon>Rhabditina</taxon>
        <taxon>Rhabditomorpha</taxon>
        <taxon>Strongyloidea</taxon>
        <taxon>Ancylostomatidae</taxon>
        <taxon>Ancylostomatinae</taxon>
        <taxon>Ancylostoma</taxon>
    </lineage>
</organism>
<keyword evidence="5" id="KW-1185">Reference proteome</keyword>
<dbReference type="OrthoDB" id="429145at2759"/>
<dbReference type="SMART" id="SM01057">
    <property type="entry name" value="Carb_anhydrase"/>
    <property type="match status" value="1"/>
</dbReference>
<sequence length="237" mass="25799">MSPSASSKRPRRVRKPASGTGEAPPNSPKAVNFKKVPSKSQAKLVSKIVKAAKSSRKKPSITQRRQSPIDIKSEVVCHDPEHCKPDSLTIKYSPGDCNEVVCSNTGFKVNVAQKCSTTLSASHLPGTFQLAQFHAHWSKDGSCGSEHLLDGKAMSGEVHFVFWNTKYESFCTAAEKEDGLAVIGVFIKEGAHSANYEPLFNVIHKAIGSASPVPMPKEFVLDQLFPPTGDFIRFEVC</sequence>
<dbReference type="Proteomes" id="UP000054047">
    <property type="component" value="Unassembled WGS sequence"/>
</dbReference>
<name>A0A0C2H6D5_9BILA</name>
<evidence type="ECO:0000313" key="4">
    <source>
        <dbReference type="EMBL" id="KIH67089.1"/>
    </source>
</evidence>
<evidence type="ECO:0000259" key="3">
    <source>
        <dbReference type="PROSITE" id="PS51144"/>
    </source>
</evidence>
<dbReference type="InterPro" id="IPR001148">
    <property type="entry name" value="CA_dom"/>
</dbReference>
<dbReference type="GO" id="GO:0005737">
    <property type="term" value="C:cytoplasm"/>
    <property type="evidence" value="ECO:0007669"/>
    <property type="project" value="TreeGrafter"/>
</dbReference>
<dbReference type="CDD" id="cd00326">
    <property type="entry name" value="alpha_CA"/>
    <property type="match status" value="1"/>
</dbReference>
<comment type="similarity">
    <text evidence="1">Belongs to the alpha-carbonic anhydrase family.</text>
</comment>
<evidence type="ECO:0000256" key="1">
    <source>
        <dbReference type="ARBA" id="ARBA00010718"/>
    </source>
</evidence>
<dbReference type="AlphaFoldDB" id="A0A0C2H6D5"/>
<dbReference type="PROSITE" id="PS51144">
    <property type="entry name" value="ALPHA_CA_2"/>
    <property type="match status" value="1"/>
</dbReference>
<dbReference type="Gene3D" id="3.10.200.10">
    <property type="entry name" value="Alpha carbonic anhydrase"/>
    <property type="match status" value="1"/>
</dbReference>
<accession>A0A0C2H6D5</accession>
<dbReference type="InterPro" id="IPR036398">
    <property type="entry name" value="CA_dom_sf"/>
</dbReference>
<gene>
    <name evidence="4" type="ORF">ANCDUO_02579</name>
</gene>
<protein>
    <submittedName>
        <fullName evidence="4">Carbonate dehydratase, eukaryotic-type</fullName>
    </submittedName>
</protein>
<evidence type="ECO:0000313" key="5">
    <source>
        <dbReference type="Proteomes" id="UP000054047"/>
    </source>
</evidence>
<dbReference type="EMBL" id="KN726842">
    <property type="protein sequence ID" value="KIH67089.1"/>
    <property type="molecule type" value="Genomic_DNA"/>
</dbReference>
<dbReference type="SUPFAM" id="SSF51069">
    <property type="entry name" value="Carbonic anhydrase"/>
    <property type="match status" value="1"/>
</dbReference>
<dbReference type="PANTHER" id="PTHR18952:SF124">
    <property type="entry name" value="CARBONIC ANHYDRASE 7"/>
    <property type="match status" value="1"/>
</dbReference>
<dbReference type="Pfam" id="PF00194">
    <property type="entry name" value="Carb_anhydrase"/>
    <property type="match status" value="1"/>
</dbReference>
<evidence type="ECO:0000256" key="2">
    <source>
        <dbReference type="SAM" id="MobiDB-lite"/>
    </source>
</evidence>
<proteinExistence type="inferred from homology"/>
<dbReference type="PANTHER" id="PTHR18952">
    <property type="entry name" value="CARBONIC ANHYDRASE"/>
    <property type="match status" value="1"/>
</dbReference>